<comment type="similarity">
    <text evidence="1">Belongs to the thioesterase family.</text>
</comment>
<dbReference type="SUPFAM" id="SSF53474">
    <property type="entry name" value="alpha/beta-Hydrolases"/>
    <property type="match status" value="1"/>
</dbReference>
<dbReference type="PANTHER" id="PTHR11487">
    <property type="entry name" value="THIOESTERASE"/>
    <property type="match status" value="1"/>
</dbReference>
<proteinExistence type="inferred from homology"/>
<dbReference type="PANTHER" id="PTHR11487:SF0">
    <property type="entry name" value="S-ACYL FATTY ACID SYNTHASE THIOESTERASE, MEDIUM CHAIN"/>
    <property type="match status" value="1"/>
</dbReference>
<evidence type="ECO:0000256" key="1">
    <source>
        <dbReference type="ARBA" id="ARBA00007169"/>
    </source>
</evidence>
<dbReference type="Pfam" id="PF00975">
    <property type="entry name" value="Thioesterase"/>
    <property type="match status" value="1"/>
</dbReference>
<accession>A0ABS5KL62</accession>
<keyword evidence="4" id="KW-1185">Reference proteome</keyword>
<gene>
    <name evidence="3" type="ORF">KGQ19_07865</name>
</gene>
<organism evidence="3 4">
    <name type="scientific">Catenulispora pinistramenti</name>
    <dbReference type="NCBI Taxonomy" id="2705254"/>
    <lineage>
        <taxon>Bacteria</taxon>
        <taxon>Bacillati</taxon>
        <taxon>Actinomycetota</taxon>
        <taxon>Actinomycetes</taxon>
        <taxon>Catenulisporales</taxon>
        <taxon>Catenulisporaceae</taxon>
        <taxon>Catenulispora</taxon>
    </lineage>
</organism>
<dbReference type="Proteomes" id="UP000730482">
    <property type="component" value="Unassembled WGS sequence"/>
</dbReference>
<evidence type="ECO:0000313" key="3">
    <source>
        <dbReference type="EMBL" id="MBS2546782.1"/>
    </source>
</evidence>
<dbReference type="Gene3D" id="3.40.50.1820">
    <property type="entry name" value="alpha/beta hydrolase"/>
    <property type="match status" value="1"/>
</dbReference>
<sequence length="282" mass="30258">MVIRFGLIRTRSAVEISLLGGKAMVRKEKSLVRLDRQSDNSISVICIAHAGAGASAFNSWRGQPVAGASIWAARLPGRESRIIEEPLTTIEAMADSLYDPVCALQAESILVVGHCSGALIAYELTCRLAETYDAEHNLGLVVSSQHFPATADSDALEFAGLPLPQFKKELSGMEGVSESYLADESIAELVVASMRADFRAAGSYVFPSGRTRQKFAITAFGSDEDDAIAPGRLAEWQHATSGRFDVRTFPGGHFYIYEQGSAVCRALPEVLPSAGSSQARKS</sequence>
<protein>
    <submittedName>
        <fullName evidence="3">Thioesterase</fullName>
    </submittedName>
</protein>
<dbReference type="RefSeq" id="WP_212008425.1">
    <property type="nucleotide sequence ID" value="NZ_JAAFYZ010000018.1"/>
</dbReference>
<evidence type="ECO:0000259" key="2">
    <source>
        <dbReference type="Pfam" id="PF00975"/>
    </source>
</evidence>
<comment type="caution">
    <text evidence="3">The sequence shown here is derived from an EMBL/GenBank/DDBJ whole genome shotgun (WGS) entry which is preliminary data.</text>
</comment>
<dbReference type="InterPro" id="IPR001031">
    <property type="entry name" value="Thioesterase"/>
</dbReference>
<evidence type="ECO:0000313" key="4">
    <source>
        <dbReference type="Proteomes" id="UP000730482"/>
    </source>
</evidence>
<name>A0ABS5KL62_9ACTN</name>
<dbReference type="InterPro" id="IPR012223">
    <property type="entry name" value="TEII"/>
</dbReference>
<dbReference type="EMBL" id="JAAFYZ010000018">
    <property type="protein sequence ID" value="MBS2546782.1"/>
    <property type="molecule type" value="Genomic_DNA"/>
</dbReference>
<dbReference type="InterPro" id="IPR029058">
    <property type="entry name" value="AB_hydrolase_fold"/>
</dbReference>
<feature type="domain" description="Thioesterase" evidence="2">
    <location>
        <begin position="44"/>
        <end position="267"/>
    </location>
</feature>
<reference evidence="3 4" key="1">
    <citation type="submission" date="2020-02" db="EMBL/GenBank/DDBJ databases">
        <title>Acidophilic actinobacteria isolated from forest soil.</title>
        <authorList>
            <person name="Golinska P."/>
        </authorList>
    </citation>
    <scope>NUCLEOTIDE SEQUENCE [LARGE SCALE GENOMIC DNA]</scope>
    <source>
        <strain evidence="3 4">NL8</strain>
    </source>
</reference>